<reference evidence="3 4" key="1">
    <citation type="submission" date="2024-04" db="EMBL/GenBank/DDBJ databases">
        <title>Phyllosticta paracitricarpa is synonymous to the EU quarantine fungus P. citricarpa based on phylogenomic analyses.</title>
        <authorList>
            <consortium name="Lawrence Berkeley National Laboratory"/>
            <person name="Van Ingen-Buijs V.A."/>
            <person name="Van Westerhoven A.C."/>
            <person name="Haridas S."/>
            <person name="Skiadas P."/>
            <person name="Martin F."/>
            <person name="Groenewald J.Z."/>
            <person name="Crous P.W."/>
            <person name="Seidl M.F."/>
        </authorList>
    </citation>
    <scope>NUCLEOTIDE SEQUENCE [LARGE SCALE GENOMIC DNA]</scope>
    <source>
        <strain evidence="3 4">CBS 123374</strain>
    </source>
</reference>
<feature type="domain" description="RNB" evidence="2">
    <location>
        <begin position="605"/>
        <end position="965"/>
    </location>
</feature>
<accession>A0ABR1YYG3</accession>
<dbReference type="Proteomes" id="UP001492380">
    <property type="component" value="Unassembled WGS sequence"/>
</dbReference>
<protein>
    <recommendedName>
        <fullName evidence="2">RNB domain-containing protein</fullName>
    </recommendedName>
</protein>
<sequence length="1117" mass="125335">MPSVAIKAARNSPLPRHHQLSSLCWSCAIGRNARLSSTSSSKSTSTSANRPPPKRKTPSQLQTSINDYHAGQKTQLSGLINAHRNRAAQHQLGSDARPVFTNASGARSFHTSTAVHQQAAGVNYSGSEANPDFGSTREFLIKWQKEHGIPNRDILDELGLEAYPGAPTGPGNLVKSGLPVEDEVNNENPEEQEESQDMAALSEGIEHVFGTLHFTPGDLVEILIGERDPILGIVMRVHINQASLVQVFTEDAKWADVNQVNIQFSVPNFVKKSKIEPLLKYLPDKVLDIKEIDFQFNVPVNIPKEESSPILEKLRRFSARAHDIYRSNAARLENAHALLSHPTDLRFGSLTKITQTLLKKKHVNPEHLYAVRKGINHHQMSFLTDSRSHRLTGMYQIVSQQFRDSVFSARQWIREWQEYQSEKSTGNFNEKELAQKLPGAVFVQKFIEKSSRLISESRKSRDPHLETFGGTPGPSKIKHQITETTKAFKHVEGEHFTKQDGVLIRYLESYALSDTLTGSPQMHSLPPVLVGATGMYKGKTIDYMTAFSFLVEIGVVPPFENRSKYDPHLLVPTAQYSKPLDAMYQWLAKPHAKNRIGEDAMADLRRDWGDMTVFCVDSPTAEEIDDGVSVESIPGSDDHWVHIHVANPTSFLQSDSVMAKMAAHMTESIYFPEKTFAMLPKWAVQGSFSLDSKRPCLTISSRVGRDAVVKDIKIQNGFIRNVVPMTPETLSSLLSPDAKSTQIFDVVVGGKVPPIATRKMMSINDLSARHVSELKKLHEIALSLLQNRQKAGGVSYNQTPPECSVFNSHDRPGLPWILPSRDRARFFEGDPLIKMTVTPSESMYDPGSDAGFLIQELMLLAGESAAKWCSARNVPIIYRGTRVNPNNLTRDVLEQRFGDLRDDPRPNANMVWASTFMKSAGYSVVETSMIPHKILGLSGYTKATSPLRRYGDMMVHWQIEAALRHEANGTDLTAPSKEKRKFAFDEAYVASVLTRMSPRERLITKTKRLANSLWVAHTFQRGLHGEWDVPRLVRGMVYNMGHPKSSYVSIVWPDYSLELQMDLPALNGIEEEVRLGDVWEVEIRDVNMFSRRIETRPLRLIDRLAIPEDFPGIITRK</sequence>
<dbReference type="SUPFAM" id="SSF50249">
    <property type="entry name" value="Nucleic acid-binding proteins"/>
    <property type="match status" value="1"/>
</dbReference>
<name>A0ABR1YYG3_9PEZI</name>
<feature type="compositionally biased region" description="Low complexity" evidence="1">
    <location>
        <begin position="36"/>
        <end position="47"/>
    </location>
</feature>
<dbReference type="PANTHER" id="PTHR23355">
    <property type="entry name" value="RIBONUCLEASE"/>
    <property type="match status" value="1"/>
</dbReference>
<dbReference type="PANTHER" id="PTHR23355:SF65">
    <property type="entry name" value="EXORIBONUCLEASE CYT-4, PUTATIVE (AFU_ORTHOLOGUE AFUA_7G01550)-RELATED"/>
    <property type="match status" value="1"/>
</dbReference>
<dbReference type="InterPro" id="IPR001900">
    <property type="entry name" value="RNase_II/R"/>
</dbReference>
<organism evidence="3 4">
    <name type="scientific">Phyllosticta capitalensis</name>
    <dbReference type="NCBI Taxonomy" id="121624"/>
    <lineage>
        <taxon>Eukaryota</taxon>
        <taxon>Fungi</taxon>
        <taxon>Dikarya</taxon>
        <taxon>Ascomycota</taxon>
        <taxon>Pezizomycotina</taxon>
        <taxon>Dothideomycetes</taxon>
        <taxon>Dothideomycetes incertae sedis</taxon>
        <taxon>Botryosphaeriales</taxon>
        <taxon>Phyllostictaceae</taxon>
        <taxon>Phyllosticta</taxon>
    </lineage>
</organism>
<evidence type="ECO:0000259" key="2">
    <source>
        <dbReference type="SMART" id="SM00955"/>
    </source>
</evidence>
<dbReference type="Pfam" id="PF23216">
    <property type="entry name" value="WHD_CYT4"/>
    <property type="match status" value="1"/>
</dbReference>
<feature type="region of interest" description="Disordered" evidence="1">
    <location>
        <begin position="36"/>
        <end position="61"/>
    </location>
</feature>
<evidence type="ECO:0000313" key="3">
    <source>
        <dbReference type="EMBL" id="KAK8240857.1"/>
    </source>
</evidence>
<evidence type="ECO:0000256" key="1">
    <source>
        <dbReference type="SAM" id="MobiDB-lite"/>
    </source>
</evidence>
<dbReference type="InterPro" id="IPR050180">
    <property type="entry name" value="RNR_Ribonuclease"/>
</dbReference>
<dbReference type="InterPro" id="IPR012340">
    <property type="entry name" value="NA-bd_OB-fold"/>
</dbReference>
<dbReference type="Pfam" id="PF23214">
    <property type="entry name" value="SH3_CYT4"/>
    <property type="match status" value="1"/>
</dbReference>
<keyword evidence="4" id="KW-1185">Reference proteome</keyword>
<dbReference type="InterPro" id="IPR057912">
    <property type="entry name" value="OB_CYT4_C"/>
</dbReference>
<gene>
    <name evidence="3" type="ORF">HDK90DRAFT_197603</name>
</gene>
<dbReference type="Pfam" id="PF25522">
    <property type="entry name" value="OB_cyt-4"/>
    <property type="match status" value="1"/>
</dbReference>
<proteinExistence type="predicted"/>
<feature type="compositionally biased region" description="Basic and acidic residues" evidence="1">
    <location>
        <begin position="455"/>
        <end position="465"/>
    </location>
</feature>
<evidence type="ECO:0000313" key="4">
    <source>
        <dbReference type="Proteomes" id="UP001492380"/>
    </source>
</evidence>
<dbReference type="InterPro" id="IPR056624">
    <property type="entry name" value="WH_CYT4"/>
</dbReference>
<dbReference type="EMBL" id="JBBWRZ010000003">
    <property type="protein sequence ID" value="KAK8240857.1"/>
    <property type="molecule type" value="Genomic_DNA"/>
</dbReference>
<feature type="region of interest" description="Disordered" evidence="1">
    <location>
        <begin position="455"/>
        <end position="479"/>
    </location>
</feature>
<dbReference type="SMART" id="SM00955">
    <property type="entry name" value="RNB"/>
    <property type="match status" value="1"/>
</dbReference>
<comment type="caution">
    <text evidence="3">The sequence shown here is derived from an EMBL/GenBank/DDBJ whole genome shotgun (WGS) entry which is preliminary data.</text>
</comment>
<dbReference type="Pfam" id="PF00773">
    <property type="entry name" value="RNB"/>
    <property type="match status" value="1"/>
</dbReference>
<dbReference type="InterPro" id="IPR056625">
    <property type="entry name" value="SH3_CYT4"/>
</dbReference>